<dbReference type="CDD" id="cd03039">
    <property type="entry name" value="GST_N_Sigma_like"/>
    <property type="match status" value="1"/>
</dbReference>
<sequence length="98" mass="11481">MVIRSELLEQQTQPSPSLFILCKCARTRSRRSSAEFSSCPMENQKHTYRLHYFDVRGRGEPIRLIFEYYGAKYDDHRIKEEEWPSLKGGENGFLCCTG</sequence>
<evidence type="ECO:0000313" key="3">
    <source>
        <dbReference type="Proteomes" id="UP000271889"/>
    </source>
</evidence>
<dbReference type="PROSITE" id="PS50404">
    <property type="entry name" value="GST_NTER"/>
    <property type="match status" value="1"/>
</dbReference>
<name>A0A3P6S9A8_CYLGO</name>
<accession>A0A3P6S9A8</accession>
<gene>
    <name evidence="2" type="ORF">CGOC_LOCUS1979</name>
</gene>
<dbReference type="InterPro" id="IPR004045">
    <property type="entry name" value="Glutathione_S-Trfase_N"/>
</dbReference>
<proteinExistence type="predicted"/>
<dbReference type="PANTHER" id="PTHR11571">
    <property type="entry name" value="GLUTATHIONE S-TRANSFERASE"/>
    <property type="match status" value="1"/>
</dbReference>
<feature type="domain" description="GST N-terminal" evidence="1">
    <location>
        <begin position="46"/>
        <end position="98"/>
    </location>
</feature>
<evidence type="ECO:0000259" key="1">
    <source>
        <dbReference type="PROSITE" id="PS50404"/>
    </source>
</evidence>
<dbReference type="AlphaFoldDB" id="A0A3P6S9A8"/>
<organism evidence="2 3">
    <name type="scientific">Cylicostephanus goldi</name>
    <name type="common">Nematode worm</name>
    <dbReference type="NCBI Taxonomy" id="71465"/>
    <lineage>
        <taxon>Eukaryota</taxon>
        <taxon>Metazoa</taxon>
        <taxon>Ecdysozoa</taxon>
        <taxon>Nematoda</taxon>
        <taxon>Chromadorea</taxon>
        <taxon>Rhabditida</taxon>
        <taxon>Rhabditina</taxon>
        <taxon>Rhabditomorpha</taxon>
        <taxon>Strongyloidea</taxon>
        <taxon>Strongylidae</taxon>
        <taxon>Cylicostephanus</taxon>
    </lineage>
</organism>
<evidence type="ECO:0000313" key="2">
    <source>
        <dbReference type="EMBL" id="VDK51161.1"/>
    </source>
</evidence>
<dbReference type="InterPro" id="IPR050213">
    <property type="entry name" value="GST_superfamily"/>
</dbReference>
<dbReference type="GO" id="GO:0004364">
    <property type="term" value="F:glutathione transferase activity"/>
    <property type="evidence" value="ECO:0007669"/>
    <property type="project" value="TreeGrafter"/>
</dbReference>
<dbReference type="EMBL" id="UYRV01004139">
    <property type="protein sequence ID" value="VDK51161.1"/>
    <property type="molecule type" value="Genomic_DNA"/>
</dbReference>
<dbReference type="InterPro" id="IPR036249">
    <property type="entry name" value="Thioredoxin-like_sf"/>
</dbReference>
<reference evidence="2 3" key="1">
    <citation type="submission" date="2018-11" db="EMBL/GenBank/DDBJ databases">
        <authorList>
            <consortium name="Pathogen Informatics"/>
        </authorList>
    </citation>
    <scope>NUCLEOTIDE SEQUENCE [LARGE SCALE GENOMIC DNA]</scope>
</reference>
<dbReference type="Gene3D" id="1.20.1050.130">
    <property type="match status" value="1"/>
</dbReference>
<dbReference type="GO" id="GO:0006749">
    <property type="term" value="P:glutathione metabolic process"/>
    <property type="evidence" value="ECO:0007669"/>
    <property type="project" value="TreeGrafter"/>
</dbReference>
<dbReference type="SUPFAM" id="SSF52833">
    <property type="entry name" value="Thioredoxin-like"/>
    <property type="match status" value="1"/>
</dbReference>
<dbReference type="Proteomes" id="UP000271889">
    <property type="component" value="Unassembled WGS sequence"/>
</dbReference>
<keyword evidence="3" id="KW-1185">Reference proteome</keyword>
<protein>
    <recommendedName>
        <fullName evidence="1">GST N-terminal domain-containing protein</fullName>
    </recommendedName>
</protein>
<dbReference type="OrthoDB" id="414243at2759"/>
<dbReference type="PANTHER" id="PTHR11571:SF150">
    <property type="entry name" value="GLUTATHIONE S-TRANSFERASE"/>
    <property type="match status" value="1"/>
</dbReference>